<evidence type="ECO:0000313" key="3">
    <source>
        <dbReference type="Proteomes" id="UP001497623"/>
    </source>
</evidence>
<organism evidence="2 3">
    <name type="scientific">Meganyctiphanes norvegica</name>
    <name type="common">Northern krill</name>
    <name type="synonym">Thysanopoda norvegica</name>
    <dbReference type="NCBI Taxonomy" id="48144"/>
    <lineage>
        <taxon>Eukaryota</taxon>
        <taxon>Metazoa</taxon>
        <taxon>Ecdysozoa</taxon>
        <taxon>Arthropoda</taxon>
        <taxon>Crustacea</taxon>
        <taxon>Multicrustacea</taxon>
        <taxon>Malacostraca</taxon>
        <taxon>Eumalacostraca</taxon>
        <taxon>Eucarida</taxon>
        <taxon>Euphausiacea</taxon>
        <taxon>Euphausiidae</taxon>
        <taxon>Meganyctiphanes</taxon>
    </lineage>
</organism>
<keyword evidence="1" id="KW-0812">Transmembrane</keyword>
<evidence type="ECO:0000256" key="1">
    <source>
        <dbReference type="SAM" id="Phobius"/>
    </source>
</evidence>
<accession>A0AAV2S2C0</accession>
<dbReference type="Proteomes" id="UP001497623">
    <property type="component" value="Unassembled WGS sequence"/>
</dbReference>
<keyword evidence="3" id="KW-1185">Reference proteome</keyword>
<reference evidence="2 3" key="1">
    <citation type="submission" date="2024-05" db="EMBL/GenBank/DDBJ databases">
        <authorList>
            <person name="Wallberg A."/>
        </authorList>
    </citation>
    <scope>NUCLEOTIDE SEQUENCE [LARGE SCALE GENOMIC DNA]</scope>
</reference>
<dbReference type="InterPro" id="IPR026913">
    <property type="entry name" value="METTL24"/>
</dbReference>
<name>A0AAV2S2C0_MEGNR</name>
<proteinExistence type="predicted"/>
<keyword evidence="1" id="KW-1133">Transmembrane helix</keyword>
<sequence length="294" mass="33880">MKDHWIDDKRNLWRMSLREGASTVVLCILVLYSLAASVIILRHYQVNPLEIAPVEVKPSYLPLDIEDLYNYLDTPTATCRNYTVVEGAPILKSSINDTLMSGHEGTYICMDGLPPSPTPFNCRIYHFEINRYDIKFEVEMGNNGCRVHLITGATEYSFSEIGKNNYLYPIELAEETGPGKYTIDNFMDLMNHQGKSVHYASTTLKGAEWTFLKSLYKSEYKAYDYIKQIRLLVHLPLATIDAVHELEEIYKLFMGMPYYGYHIVYSRPIPGTTYTHATFGRDFASKYEVVWIKE</sequence>
<dbReference type="EMBL" id="CAXKWB010038812">
    <property type="protein sequence ID" value="CAL4152379.1"/>
    <property type="molecule type" value="Genomic_DNA"/>
</dbReference>
<evidence type="ECO:0000313" key="2">
    <source>
        <dbReference type="EMBL" id="CAL4152379.1"/>
    </source>
</evidence>
<dbReference type="AlphaFoldDB" id="A0AAV2S2C0"/>
<keyword evidence="1" id="KW-0472">Membrane</keyword>
<comment type="caution">
    <text evidence="2">The sequence shown here is derived from an EMBL/GenBank/DDBJ whole genome shotgun (WGS) entry which is preliminary data.</text>
</comment>
<dbReference type="PANTHER" id="PTHR32026">
    <property type="entry name" value="METHYLTRANSFERASE-LIKE PROTEIN 24"/>
    <property type="match status" value="1"/>
</dbReference>
<feature type="transmembrane region" description="Helical" evidence="1">
    <location>
        <begin position="21"/>
        <end position="41"/>
    </location>
</feature>
<protein>
    <submittedName>
        <fullName evidence="2">Uncharacterized protein</fullName>
    </submittedName>
</protein>
<gene>
    <name evidence="2" type="ORF">MNOR_LOCUS30943</name>
</gene>